<dbReference type="Gene3D" id="3.20.20.140">
    <property type="entry name" value="Metal-dependent hydrolases"/>
    <property type="match status" value="1"/>
</dbReference>
<evidence type="ECO:0000256" key="1">
    <source>
        <dbReference type="ARBA" id="ARBA00010716"/>
    </source>
</evidence>
<comment type="caution">
    <text evidence="3">The sequence shown here is derived from an EMBL/GenBank/DDBJ whole genome shotgun (WGS) entry which is preliminary data.</text>
</comment>
<evidence type="ECO:0008006" key="5">
    <source>
        <dbReference type="Google" id="ProtNLM"/>
    </source>
</evidence>
<dbReference type="AlphaFoldDB" id="A0A9W5RYG6"/>
<name>A0A9W5RYG6_9BACL</name>
<evidence type="ECO:0000313" key="4">
    <source>
        <dbReference type="Proteomes" id="UP000053750"/>
    </source>
</evidence>
<organism evidence="3 4">
    <name type="scientific">Paenibacillus darwinianus</name>
    <dbReference type="NCBI Taxonomy" id="1380763"/>
    <lineage>
        <taxon>Bacteria</taxon>
        <taxon>Bacillati</taxon>
        <taxon>Bacillota</taxon>
        <taxon>Bacilli</taxon>
        <taxon>Bacillales</taxon>
        <taxon>Paenibacillaceae</taxon>
        <taxon>Paenibacillus</taxon>
    </lineage>
</organism>
<gene>
    <name evidence="3" type="ORF">BG53_09785</name>
</gene>
<proteinExistence type="inferred from homology"/>
<evidence type="ECO:0000256" key="2">
    <source>
        <dbReference type="ARBA" id="ARBA00022801"/>
    </source>
</evidence>
<sequence>MDGRGMEKQQPVWFHNATVYTPGGVLHGGRLLVRGMSQFLASHGTRAFLATTDTDERRKLAGVVQGIVRAAERGTAGAECAGFHLEGPFLNPVRCGAQNPADMRPISKDELDEYLALAGDLFRLITLAPEYEGNAEYIDYLVGKGVTVSIGHSDAE</sequence>
<dbReference type="GO" id="GO:0008448">
    <property type="term" value="F:N-acetylglucosamine-6-phosphate deacetylase activity"/>
    <property type="evidence" value="ECO:0007669"/>
    <property type="project" value="TreeGrafter"/>
</dbReference>
<comment type="similarity">
    <text evidence="1">Belongs to the metallo-dependent hydrolases superfamily. NagA family.</text>
</comment>
<keyword evidence="4" id="KW-1185">Reference proteome</keyword>
<dbReference type="Proteomes" id="UP000053750">
    <property type="component" value="Unassembled WGS sequence"/>
</dbReference>
<accession>A0A9W5RYG6</accession>
<dbReference type="PANTHER" id="PTHR11113">
    <property type="entry name" value="N-ACETYLGLUCOSAMINE-6-PHOSPHATE DEACETYLASE"/>
    <property type="match status" value="1"/>
</dbReference>
<reference evidence="3 4" key="1">
    <citation type="submission" date="2014-02" db="EMBL/GenBank/DDBJ databases">
        <title>Genome sequence of Paenibacillus darwinianus reveals adaptive mechanisms for survival in Antarctic soils.</title>
        <authorList>
            <person name="Dsouza M."/>
            <person name="Taylor M.W."/>
            <person name="Turner S.J."/>
            <person name="Aislabie J."/>
        </authorList>
    </citation>
    <scope>NUCLEOTIDE SEQUENCE [LARGE SCALE GENOMIC DNA]</scope>
    <source>
        <strain evidence="3 4">CE1</strain>
    </source>
</reference>
<dbReference type="EMBL" id="JFHU01000249">
    <property type="protein sequence ID" value="EXX85023.1"/>
    <property type="molecule type" value="Genomic_DNA"/>
</dbReference>
<evidence type="ECO:0000313" key="3">
    <source>
        <dbReference type="EMBL" id="EXX85023.1"/>
    </source>
</evidence>
<protein>
    <recommendedName>
        <fullName evidence="5">N-acetylglucosamine-6-phosphate deacetylase</fullName>
    </recommendedName>
</protein>
<dbReference type="PANTHER" id="PTHR11113:SF14">
    <property type="entry name" value="N-ACETYLGLUCOSAMINE-6-PHOSPHATE DEACETYLASE"/>
    <property type="match status" value="1"/>
</dbReference>
<dbReference type="InterPro" id="IPR032466">
    <property type="entry name" value="Metal_Hydrolase"/>
</dbReference>
<dbReference type="GO" id="GO:0006046">
    <property type="term" value="P:N-acetylglucosamine catabolic process"/>
    <property type="evidence" value="ECO:0007669"/>
    <property type="project" value="TreeGrafter"/>
</dbReference>
<dbReference type="SUPFAM" id="SSF51556">
    <property type="entry name" value="Metallo-dependent hydrolases"/>
    <property type="match status" value="1"/>
</dbReference>
<keyword evidence="2" id="KW-0378">Hydrolase</keyword>